<dbReference type="Proteomes" id="UP000198403">
    <property type="component" value="Unassembled WGS sequence"/>
</dbReference>
<dbReference type="AlphaFoldDB" id="A0A238ZGQ6"/>
<dbReference type="EMBL" id="FZNO01000028">
    <property type="protein sequence ID" value="SNR81854.1"/>
    <property type="molecule type" value="Genomic_DNA"/>
</dbReference>
<keyword evidence="2" id="KW-1133">Transmembrane helix</keyword>
<proteinExistence type="predicted"/>
<keyword evidence="2" id="KW-0812">Transmembrane</keyword>
<name>A0A238ZGQ6_9ACTN</name>
<keyword evidence="2" id="KW-0472">Membrane</keyword>
<evidence type="ECO:0000256" key="2">
    <source>
        <dbReference type="SAM" id="Phobius"/>
    </source>
</evidence>
<evidence type="ECO:0000256" key="1">
    <source>
        <dbReference type="SAM" id="MobiDB-lite"/>
    </source>
</evidence>
<dbReference type="OrthoDB" id="5194836at2"/>
<reference evidence="3 4" key="1">
    <citation type="submission" date="2017-06" db="EMBL/GenBank/DDBJ databases">
        <authorList>
            <person name="Kim H.J."/>
            <person name="Triplett B.A."/>
        </authorList>
    </citation>
    <scope>NUCLEOTIDE SEQUENCE [LARGE SCALE GENOMIC DNA]</scope>
    <source>
        <strain evidence="3 4">DSM 44272</strain>
    </source>
</reference>
<feature type="compositionally biased region" description="Low complexity" evidence="1">
    <location>
        <begin position="139"/>
        <end position="148"/>
    </location>
</feature>
<gene>
    <name evidence="3" type="ORF">SAMN06272737_12823</name>
</gene>
<evidence type="ECO:0000313" key="3">
    <source>
        <dbReference type="EMBL" id="SNR81854.1"/>
    </source>
</evidence>
<sequence>MARGIRLVRSIGVAICAAVVLVVNGNAALACDTGSWLAIEGPADSGDLVTIRGGGFSPGGVTLVWDRSAGQVLGHAPVAPDGSVTARIEIPDDAAGTHKVIAVASGRDESPVGTHAWTDVVIPTAATEQPTRAVPSARGAATGQQTADDAAPGPLEVGLGALAVAAVAGFGFLLRLRRRADGVPVGDGPDDLDVELLVLVAERQDDRAGDERASAARIG</sequence>
<feature type="region of interest" description="Disordered" evidence="1">
    <location>
        <begin position="127"/>
        <end position="148"/>
    </location>
</feature>
<accession>A0A238ZGQ6</accession>
<keyword evidence="4" id="KW-1185">Reference proteome</keyword>
<organism evidence="3 4">
    <name type="scientific">Blastococcus mobilis</name>
    <dbReference type="NCBI Taxonomy" id="1938746"/>
    <lineage>
        <taxon>Bacteria</taxon>
        <taxon>Bacillati</taxon>
        <taxon>Actinomycetota</taxon>
        <taxon>Actinomycetes</taxon>
        <taxon>Geodermatophilales</taxon>
        <taxon>Geodermatophilaceae</taxon>
        <taxon>Blastococcus</taxon>
    </lineage>
</organism>
<dbReference type="PROSITE" id="PS51257">
    <property type="entry name" value="PROKAR_LIPOPROTEIN"/>
    <property type="match status" value="1"/>
</dbReference>
<protein>
    <submittedName>
        <fullName evidence="3">Uncharacterized protein</fullName>
    </submittedName>
</protein>
<evidence type="ECO:0000313" key="4">
    <source>
        <dbReference type="Proteomes" id="UP000198403"/>
    </source>
</evidence>
<dbReference type="RefSeq" id="WP_089338355.1">
    <property type="nucleotide sequence ID" value="NZ_FZNO01000028.1"/>
</dbReference>
<feature type="transmembrane region" description="Helical" evidence="2">
    <location>
        <begin position="157"/>
        <end position="174"/>
    </location>
</feature>